<reference evidence="1" key="1">
    <citation type="submission" date="2020-07" db="EMBL/GenBank/DDBJ databases">
        <title>Methanobacterium. sp. MethCan genome.</title>
        <authorList>
            <person name="Postec A."/>
            <person name="Quemeneur M."/>
        </authorList>
    </citation>
    <scope>NUCLEOTIDE SEQUENCE</scope>
    <source>
        <strain evidence="1">MethCAN</strain>
    </source>
</reference>
<name>A0A8T8K3G8_9EURY</name>
<protein>
    <submittedName>
        <fullName evidence="1">TIGR04165 family Cys-rich peptide</fullName>
    </submittedName>
</protein>
<dbReference type="Proteomes" id="UP000681041">
    <property type="component" value="Chromosome"/>
</dbReference>
<organism evidence="1 2">
    <name type="scientific">Methanobacterium alkalithermotolerans</name>
    <dbReference type="NCBI Taxonomy" id="2731220"/>
    <lineage>
        <taxon>Archaea</taxon>
        <taxon>Methanobacteriati</taxon>
        <taxon>Methanobacteriota</taxon>
        <taxon>Methanomada group</taxon>
        <taxon>Methanobacteria</taxon>
        <taxon>Methanobacteriales</taxon>
        <taxon>Methanobacteriaceae</taxon>
        <taxon>Methanobacterium</taxon>
    </lineage>
</organism>
<sequence>MKFEELNKKCPECGCQDKNISHKRNPESSEDAFYIPHIPQGSVGVIRCSGCGHLYEYCTNSKMPVEIKKLEI</sequence>
<dbReference type="EMBL" id="CP058560">
    <property type="protein sequence ID" value="QUH22527.1"/>
    <property type="molecule type" value="Genomic_DNA"/>
</dbReference>
<dbReference type="AlphaFoldDB" id="A0A8T8K3G8"/>
<evidence type="ECO:0000313" key="2">
    <source>
        <dbReference type="Proteomes" id="UP000681041"/>
    </source>
</evidence>
<proteinExistence type="predicted"/>
<evidence type="ECO:0000313" key="1">
    <source>
        <dbReference type="EMBL" id="QUH22527.1"/>
    </source>
</evidence>
<gene>
    <name evidence="1" type="ORF">HYG87_01475</name>
</gene>
<dbReference type="RefSeq" id="WP_211533471.1">
    <property type="nucleotide sequence ID" value="NZ_CP058560.1"/>
</dbReference>
<dbReference type="NCBIfam" id="TIGR04165">
    <property type="entry name" value="methano_modCys"/>
    <property type="match status" value="1"/>
</dbReference>
<keyword evidence="2" id="KW-1185">Reference proteome</keyword>
<dbReference type="InterPro" id="IPR026493">
    <property type="entry name" value="Cys-rich_pep"/>
</dbReference>
<accession>A0A8T8K3G8</accession>
<dbReference type="OrthoDB" id="280204at2157"/>
<dbReference type="GeneID" id="64819393"/>
<dbReference type="KEGG" id="meme:HYG87_01475"/>